<evidence type="ECO:0000256" key="2">
    <source>
        <dbReference type="ARBA" id="ARBA00022741"/>
    </source>
</evidence>
<keyword evidence="2" id="KW-0547">Nucleotide-binding</keyword>
<dbReference type="PANTHER" id="PTHR42939">
    <property type="entry name" value="ABC TRANSPORTER ATP-BINDING PROTEIN ALBC-RELATED"/>
    <property type="match status" value="1"/>
</dbReference>
<comment type="caution">
    <text evidence="5">The sequence shown here is derived from an EMBL/GenBank/DDBJ whole genome shotgun (WGS) entry which is preliminary data.</text>
</comment>
<dbReference type="AlphaFoldDB" id="A0A428KUA7"/>
<evidence type="ECO:0000313" key="5">
    <source>
        <dbReference type="EMBL" id="RSK50199.1"/>
    </source>
</evidence>
<dbReference type="InterPro" id="IPR003593">
    <property type="entry name" value="AAA+_ATPase"/>
</dbReference>
<dbReference type="Gene3D" id="3.40.50.300">
    <property type="entry name" value="P-loop containing nucleotide triphosphate hydrolases"/>
    <property type="match status" value="1"/>
</dbReference>
<evidence type="ECO:0000313" key="6">
    <source>
        <dbReference type="Proteomes" id="UP000273500"/>
    </source>
</evidence>
<dbReference type="RefSeq" id="WP_125418895.1">
    <property type="nucleotide sequence ID" value="NZ_RWIT01000002.1"/>
</dbReference>
<evidence type="ECO:0000256" key="1">
    <source>
        <dbReference type="ARBA" id="ARBA00022448"/>
    </source>
</evidence>
<dbReference type="EMBL" id="RWIT01000002">
    <property type="protein sequence ID" value="RSK50199.1"/>
    <property type="molecule type" value="Genomic_DNA"/>
</dbReference>
<dbReference type="SUPFAM" id="SSF52540">
    <property type="entry name" value="P-loop containing nucleoside triphosphate hydrolases"/>
    <property type="match status" value="1"/>
</dbReference>
<keyword evidence="1" id="KW-0813">Transport</keyword>
<name>A0A428KUA7_9BACT</name>
<dbReference type="SMART" id="SM00382">
    <property type="entry name" value="AAA"/>
    <property type="match status" value="1"/>
</dbReference>
<dbReference type="InterPro" id="IPR017871">
    <property type="entry name" value="ABC_transporter-like_CS"/>
</dbReference>
<evidence type="ECO:0000259" key="4">
    <source>
        <dbReference type="PROSITE" id="PS50893"/>
    </source>
</evidence>
<protein>
    <submittedName>
        <fullName evidence="5">ATP-binding cassette domain-containing protein</fullName>
    </submittedName>
</protein>
<keyword evidence="3 5" id="KW-0067">ATP-binding</keyword>
<evidence type="ECO:0000256" key="3">
    <source>
        <dbReference type="ARBA" id="ARBA00022840"/>
    </source>
</evidence>
<dbReference type="Pfam" id="PF00005">
    <property type="entry name" value="ABC_tran"/>
    <property type="match status" value="1"/>
</dbReference>
<dbReference type="GO" id="GO:0005524">
    <property type="term" value="F:ATP binding"/>
    <property type="evidence" value="ECO:0007669"/>
    <property type="project" value="UniProtKB-KW"/>
</dbReference>
<keyword evidence="6" id="KW-1185">Reference proteome</keyword>
<dbReference type="GO" id="GO:0016887">
    <property type="term" value="F:ATP hydrolysis activity"/>
    <property type="evidence" value="ECO:0007669"/>
    <property type="project" value="InterPro"/>
</dbReference>
<dbReference type="Proteomes" id="UP000273500">
    <property type="component" value="Unassembled WGS sequence"/>
</dbReference>
<feature type="domain" description="ABC transporter" evidence="4">
    <location>
        <begin position="2"/>
        <end position="211"/>
    </location>
</feature>
<dbReference type="PANTHER" id="PTHR42939:SF1">
    <property type="entry name" value="ABC TRANSPORTER ATP-BINDING PROTEIN ALBC-RELATED"/>
    <property type="match status" value="1"/>
</dbReference>
<dbReference type="InterPro" id="IPR051782">
    <property type="entry name" value="ABC_Transporter_VariousFunc"/>
</dbReference>
<dbReference type="PROSITE" id="PS50893">
    <property type="entry name" value="ABC_TRANSPORTER_2"/>
    <property type="match status" value="1"/>
</dbReference>
<gene>
    <name evidence="5" type="ORF">EI291_05975</name>
</gene>
<dbReference type="OrthoDB" id="9801987at2"/>
<dbReference type="InterPro" id="IPR003439">
    <property type="entry name" value="ABC_transporter-like_ATP-bd"/>
</dbReference>
<proteinExistence type="predicted"/>
<accession>A0A428KUA7</accession>
<organism evidence="5 6">
    <name type="scientific">Hymenobacter rigui</name>
    <dbReference type="NCBI Taxonomy" id="334424"/>
    <lineage>
        <taxon>Bacteria</taxon>
        <taxon>Pseudomonadati</taxon>
        <taxon>Bacteroidota</taxon>
        <taxon>Cytophagia</taxon>
        <taxon>Cytophagales</taxon>
        <taxon>Hymenobacteraceae</taxon>
        <taxon>Hymenobacter</taxon>
    </lineage>
</organism>
<reference evidence="5 6" key="1">
    <citation type="submission" date="2018-12" db="EMBL/GenBank/DDBJ databases">
        <authorList>
            <person name="Feng G."/>
            <person name="Zhu H."/>
        </authorList>
    </citation>
    <scope>NUCLEOTIDE SEQUENCE [LARGE SCALE GENOMIC DNA]</scope>
    <source>
        <strain evidence="5 6">KCTC 12533</strain>
    </source>
</reference>
<dbReference type="PROSITE" id="PS00211">
    <property type="entry name" value="ABC_TRANSPORTER_1"/>
    <property type="match status" value="1"/>
</dbReference>
<dbReference type="InterPro" id="IPR027417">
    <property type="entry name" value="P-loop_NTPase"/>
</dbReference>
<sequence length="211" mass="23429">MLEFHDFHKAYNGHTILRLPDFSIDSGIYWLRGHNGSGKSTFLQSVAGILSFEGDIVLDKHLSIKKHPAAYRNKVNFAEAEPVFPDFLTGTDLIRLFKSAKQAPARQEEPYVESMGMSAYVTAPISTYSSGMLKKLALVLAFLGRPGCILLDEPLTTLDADSLPILFSWITEQQQQAGTTFLLSSHQELENDMLPNVREMLVAGATLHYPA</sequence>